<keyword evidence="3" id="KW-1185">Reference proteome</keyword>
<comment type="caution">
    <text evidence="2">The sequence shown here is derived from an EMBL/GenBank/DDBJ whole genome shotgun (WGS) entry which is preliminary data.</text>
</comment>
<protein>
    <submittedName>
        <fullName evidence="2">Uncharacterized protein</fullName>
    </submittedName>
</protein>
<feature type="region of interest" description="Disordered" evidence="1">
    <location>
        <begin position="1"/>
        <end position="20"/>
    </location>
</feature>
<evidence type="ECO:0000313" key="3">
    <source>
        <dbReference type="Proteomes" id="UP001359485"/>
    </source>
</evidence>
<dbReference type="Proteomes" id="UP001359485">
    <property type="component" value="Unassembled WGS sequence"/>
</dbReference>
<evidence type="ECO:0000256" key="1">
    <source>
        <dbReference type="SAM" id="MobiDB-lite"/>
    </source>
</evidence>
<feature type="compositionally biased region" description="Polar residues" evidence="1">
    <location>
        <begin position="1"/>
        <end position="15"/>
    </location>
</feature>
<reference evidence="2 3" key="1">
    <citation type="submission" date="2023-09" db="EMBL/GenBank/DDBJ databases">
        <title>Genomes of two closely related lineages of the louse Polyplax serrata with different host specificities.</title>
        <authorList>
            <person name="Martinu J."/>
            <person name="Tarabai H."/>
            <person name="Stefka J."/>
            <person name="Hypsa V."/>
        </authorList>
    </citation>
    <scope>NUCLEOTIDE SEQUENCE [LARGE SCALE GENOMIC DNA]</scope>
    <source>
        <strain evidence="2">98ZLc_SE</strain>
    </source>
</reference>
<gene>
    <name evidence="2" type="ORF">RUM44_002633</name>
</gene>
<organism evidence="2 3">
    <name type="scientific">Polyplax serrata</name>
    <name type="common">Common mouse louse</name>
    <dbReference type="NCBI Taxonomy" id="468196"/>
    <lineage>
        <taxon>Eukaryota</taxon>
        <taxon>Metazoa</taxon>
        <taxon>Ecdysozoa</taxon>
        <taxon>Arthropoda</taxon>
        <taxon>Hexapoda</taxon>
        <taxon>Insecta</taxon>
        <taxon>Pterygota</taxon>
        <taxon>Neoptera</taxon>
        <taxon>Paraneoptera</taxon>
        <taxon>Psocodea</taxon>
        <taxon>Troctomorpha</taxon>
        <taxon>Phthiraptera</taxon>
        <taxon>Anoplura</taxon>
        <taxon>Polyplacidae</taxon>
        <taxon>Polyplax</taxon>
    </lineage>
</organism>
<evidence type="ECO:0000313" key="2">
    <source>
        <dbReference type="EMBL" id="KAK6618182.1"/>
    </source>
</evidence>
<sequence>MSEATSATSGNGNEVESNRDLRGDASAFLFSALSTPSGPGGLPLRPIFPPKSALKGHQRSASHGGVATRHGVAGIVARICQPKPILWWKRGQYTTLSLIVSQEYKNEH</sequence>
<proteinExistence type="predicted"/>
<accession>A0ABR1AFA1</accession>
<name>A0ABR1AFA1_POLSC</name>
<dbReference type="EMBL" id="JAWJWF010000050">
    <property type="protein sequence ID" value="KAK6618182.1"/>
    <property type="molecule type" value="Genomic_DNA"/>
</dbReference>